<dbReference type="Proteomes" id="UP001632038">
    <property type="component" value="Unassembled WGS sequence"/>
</dbReference>
<evidence type="ECO:0000256" key="2">
    <source>
        <dbReference type="SAM" id="Phobius"/>
    </source>
</evidence>
<dbReference type="PANTHER" id="PTHR34364:SF1">
    <property type="entry name" value="WAS_WASL-INTERACTING FAMILY PROTEIN"/>
    <property type="match status" value="1"/>
</dbReference>
<feature type="transmembrane region" description="Helical" evidence="2">
    <location>
        <begin position="35"/>
        <end position="55"/>
    </location>
</feature>
<keyword evidence="2" id="KW-0812">Transmembrane</keyword>
<evidence type="ECO:0000313" key="3">
    <source>
        <dbReference type="EMBL" id="KAL3631988.1"/>
    </source>
</evidence>
<reference evidence="4" key="1">
    <citation type="journal article" date="2024" name="IScience">
        <title>Strigolactones Initiate the Formation of Haustorium-like Structures in Castilleja.</title>
        <authorList>
            <person name="Buerger M."/>
            <person name="Peterson D."/>
            <person name="Chory J."/>
        </authorList>
    </citation>
    <scope>NUCLEOTIDE SEQUENCE [LARGE SCALE GENOMIC DNA]</scope>
</reference>
<organism evidence="3 4">
    <name type="scientific">Castilleja foliolosa</name>
    <dbReference type="NCBI Taxonomy" id="1961234"/>
    <lineage>
        <taxon>Eukaryota</taxon>
        <taxon>Viridiplantae</taxon>
        <taxon>Streptophyta</taxon>
        <taxon>Embryophyta</taxon>
        <taxon>Tracheophyta</taxon>
        <taxon>Spermatophyta</taxon>
        <taxon>Magnoliopsida</taxon>
        <taxon>eudicotyledons</taxon>
        <taxon>Gunneridae</taxon>
        <taxon>Pentapetalae</taxon>
        <taxon>asterids</taxon>
        <taxon>lamiids</taxon>
        <taxon>Lamiales</taxon>
        <taxon>Orobanchaceae</taxon>
        <taxon>Pedicularideae</taxon>
        <taxon>Castillejinae</taxon>
        <taxon>Castilleja</taxon>
    </lineage>
</organism>
<gene>
    <name evidence="3" type="ORF">CASFOL_024972</name>
</gene>
<feature type="compositionally biased region" description="Pro residues" evidence="1">
    <location>
        <begin position="12"/>
        <end position="27"/>
    </location>
</feature>
<dbReference type="AlphaFoldDB" id="A0ABD3CPU3"/>
<keyword evidence="2" id="KW-0472">Membrane</keyword>
<accession>A0ABD3CPU3</accession>
<evidence type="ECO:0000313" key="4">
    <source>
        <dbReference type="Proteomes" id="UP001632038"/>
    </source>
</evidence>
<dbReference type="EMBL" id="JAVIJP010000032">
    <property type="protein sequence ID" value="KAL3631988.1"/>
    <property type="molecule type" value="Genomic_DNA"/>
</dbReference>
<keyword evidence="2" id="KW-1133">Transmembrane helix</keyword>
<proteinExistence type="predicted"/>
<evidence type="ECO:0000256" key="1">
    <source>
        <dbReference type="SAM" id="MobiDB-lite"/>
    </source>
</evidence>
<comment type="caution">
    <text evidence="3">The sequence shown here is derived from an EMBL/GenBank/DDBJ whole genome shotgun (WGS) entry which is preliminary data.</text>
</comment>
<keyword evidence="4" id="KW-1185">Reference proteome</keyword>
<protein>
    <submittedName>
        <fullName evidence="3">Uncharacterized protein</fullName>
    </submittedName>
</protein>
<name>A0ABD3CPU3_9LAMI</name>
<dbReference type="PANTHER" id="PTHR34364">
    <property type="entry name" value="WAS/WASL-INTERACTING FAMILY PROTEIN"/>
    <property type="match status" value="1"/>
</dbReference>
<feature type="region of interest" description="Disordered" evidence="1">
    <location>
        <begin position="59"/>
        <end position="82"/>
    </location>
</feature>
<feature type="region of interest" description="Disordered" evidence="1">
    <location>
        <begin position="1"/>
        <end position="29"/>
    </location>
</feature>
<sequence length="165" mass="18558">MASVLSTGAAAAPPPRPLQPPPPPQPPKESFVRRYRFLWPLLLVVNFTIGAYVLMRTTTKSKSTSEEEIPVGPTTSTSTSTAAASTIIEKPITANPITENLITPPIMKPVVRAPIPEDQQHELFKWMLEEKRKVKPRDAEEKKRIDEEKYILKQFIQQSKFIPSL</sequence>